<proteinExistence type="predicted"/>
<evidence type="ECO:0000313" key="6">
    <source>
        <dbReference type="Proteomes" id="UP000277300"/>
    </source>
</evidence>
<dbReference type="SUPFAM" id="SSF56317">
    <property type="entry name" value="Carbon-nitrogen hydrolase"/>
    <property type="match status" value="1"/>
</dbReference>
<gene>
    <name evidence="4" type="ORF">BBJ29_002225</name>
    <name evidence="5" type="ORF">BBP00_00003197</name>
</gene>
<name>A0A3F2RVA4_9STRA</name>
<dbReference type="PANTHER" id="PTHR43674:SF16">
    <property type="entry name" value="CARBON-NITROGEN FAMILY, PUTATIVE (AFU_ORTHOLOGUE AFUA_5G02350)-RELATED"/>
    <property type="match status" value="1"/>
</dbReference>
<evidence type="ECO:0000313" key="4">
    <source>
        <dbReference type="EMBL" id="RLN59645.1"/>
    </source>
</evidence>
<dbReference type="Proteomes" id="UP000284657">
    <property type="component" value="Unassembled WGS sequence"/>
</dbReference>
<protein>
    <recommendedName>
        <fullName evidence="3">CN hydrolase domain-containing protein</fullName>
    </recommendedName>
</protein>
<dbReference type="Gene3D" id="3.60.110.10">
    <property type="entry name" value="Carbon-nitrogen hydrolase"/>
    <property type="match status" value="1"/>
</dbReference>
<dbReference type="InterPro" id="IPR003010">
    <property type="entry name" value="C-N_Hydrolase"/>
</dbReference>
<feature type="domain" description="CN hydrolase" evidence="3">
    <location>
        <begin position="40"/>
        <end position="289"/>
    </location>
</feature>
<comment type="caution">
    <text evidence="5">The sequence shown here is derived from an EMBL/GenBank/DDBJ whole genome shotgun (WGS) entry which is preliminary data.</text>
</comment>
<dbReference type="GO" id="GO:0016811">
    <property type="term" value="F:hydrolase activity, acting on carbon-nitrogen (but not peptide) bonds, in linear amides"/>
    <property type="evidence" value="ECO:0007669"/>
    <property type="project" value="TreeGrafter"/>
</dbReference>
<dbReference type="AlphaFoldDB" id="A0A3F2RVA4"/>
<evidence type="ECO:0000256" key="1">
    <source>
        <dbReference type="ARBA" id="ARBA00022801"/>
    </source>
</evidence>
<reference evidence="6 7" key="1">
    <citation type="submission" date="2018-07" db="EMBL/GenBank/DDBJ databases">
        <title>Genome sequencing of oomycete isolates from Chile give support for New Zealand origin for Phytophthora kernoviae and make available the first Nothophytophthora sp. genome.</title>
        <authorList>
            <person name="Studholme D.J."/>
            <person name="Sanfuentes E."/>
            <person name="Panda P."/>
            <person name="Hill R."/>
            <person name="Sambles C."/>
            <person name="Grant M."/>
            <person name="Williams N.M."/>
            <person name="Mcdougal R.L."/>
        </authorList>
    </citation>
    <scope>NUCLEOTIDE SEQUENCE [LARGE SCALE GENOMIC DNA]</scope>
    <source>
        <strain evidence="5">Chile6</strain>
        <strain evidence="4">Chile7</strain>
    </source>
</reference>
<feature type="region of interest" description="Disordered" evidence="2">
    <location>
        <begin position="1"/>
        <end position="27"/>
    </location>
</feature>
<feature type="compositionally biased region" description="Low complexity" evidence="2">
    <location>
        <begin position="1"/>
        <end position="19"/>
    </location>
</feature>
<evidence type="ECO:0000259" key="3">
    <source>
        <dbReference type="PROSITE" id="PS50263"/>
    </source>
</evidence>
<dbReference type="EMBL" id="MBDO02000064">
    <property type="protein sequence ID" value="RLN64874.1"/>
    <property type="molecule type" value="Genomic_DNA"/>
</dbReference>
<dbReference type="InterPro" id="IPR050345">
    <property type="entry name" value="Aliph_Amidase/BUP"/>
</dbReference>
<sequence length="320" mass="34952">MHASASRVGSSTGSLGSSSVNAGAPTTSFKTPSAAVERMMTVAATQMSCGNPEENIKKAESLVRIASSRGAQVILLQELFQFSYFPIELNAGNFQLATTLEESALVQGMALLAKELHVVIPISFFERYKNSYYNSCAVIDADGTVLGVVRKMHIGDRLGYNEKYYFTPSDNSFKRYGKIGVAIGSDQWYPEVARSLVVQGAELLLYPSAMGSNQYDPNFDARDQWQRVMQGHAAANMTPVICSNRVGGEVVDGIQVTFVGSSFITGQTGEMLKIADRESEGVLVESFDLEKFHVRRASWGLVRDRRPNLYGALLTRDGAQ</sequence>
<evidence type="ECO:0000313" key="7">
    <source>
        <dbReference type="Proteomes" id="UP000284657"/>
    </source>
</evidence>
<dbReference type="InterPro" id="IPR036526">
    <property type="entry name" value="C-N_Hydrolase_sf"/>
</dbReference>
<dbReference type="EMBL" id="MBAD02001028">
    <property type="protein sequence ID" value="RLN59645.1"/>
    <property type="molecule type" value="Genomic_DNA"/>
</dbReference>
<dbReference type="OrthoDB" id="412018at2759"/>
<dbReference type="PANTHER" id="PTHR43674">
    <property type="entry name" value="NITRILASE C965.09-RELATED"/>
    <property type="match status" value="1"/>
</dbReference>
<dbReference type="Proteomes" id="UP000277300">
    <property type="component" value="Unassembled WGS sequence"/>
</dbReference>
<dbReference type="CDD" id="cd07573">
    <property type="entry name" value="CPA"/>
    <property type="match status" value="1"/>
</dbReference>
<evidence type="ECO:0000313" key="5">
    <source>
        <dbReference type="EMBL" id="RLN64874.1"/>
    </source>
</evidence>
<keyword evidence="1" id="KW-0378">Hydrolase</keyword>
<evidence type="ECO:0000256" key="2">
    <source>
        <dbReference type="SAM" id="MobiDB-lite"/>
    </source>
</evidence>
<accession>A0A3F2RVA4</accession>
<organism evidence="5 6">
    <name type="scientific">Phytophthora kernoviae</name>
    <dbReference type="NCBI Taxonomy" id="325452"/>
    <lineage>
        <taxon>Eukaryota</taxon>
        <taxon>Sar</taxon>
        <taxon>Stramenopiles</taxon>
        <taxon>Oomycota</taxon>
        <taxon>Peronosporomycetes</taxon>
        <taxon>Peronosporales</taxon>
        <taxon>Peronosporaceae</taxon>
        <taxon>Phytophthora</taxon>
    </lineage>
</organism>
<dbReference type="Pfam" id="PF00795">
    <property type="entry name" value="CN_hydrolase"/>
    <property type="match status" value="1"/>
</dbReference>
<dbReference type="PROSITE" id="PS50263">
    <property type="entry name" value="CN_HYDROLASE"/>
    <property type="match status" value="1"/>
</dbReference>